<proteinExistence type="predicted"/>
<protein>
    <submittedName>
        <fullName evidence="1">Uncharacterized protein</fullName>
    </submittedName>
</protein>
<gene>
    <name evidence="1" type="ORF">OFUS_LOCUS18626</name>
</gene>
<name>A0A8J1ULH5_OWEFU</name>
<dbReference type="PROSITE" id="PS50234">
    <property type="entry name" value="VWFA"/>
    <property type="match status" value="2"/>
</dbReference>
<sequence>MFWGWIVFTFIASGITTGQKQDKLCGDVVFVLQTSCNLDSPLYGDLVELGKAFMLGLANIMSGHQNSTMALITYDEMATEVISQQTPTKFAKKLAKGFKRGSNCPNNMKAKTADALNLVDTHNYFSDDRGKVVVVLSDGVSFDLKTNMAATLTKTKTAIENLKIKDVQFATFEFYEYIKGSDDDRYGDLEYNLYKPLVRMDFDSDYRQRFVDVLFSIDSFICPPEDEPITEPPIVCRVPTLDLVYIVDRSKSIAAADIDKVKAFLVELSKKILNDSPDSWIGAISYNIQMIPEIYLQGNGLKRDAATILKELQSISNSTGIGTYTHKALQYVKSNKWFLSNGDNRKDATNLIILITDGVTNIKPYLSKNPKAQGKFSHMTVRAAGSLKSVADIITIGLPNMPAQRLLQGDKKKQILGQAKIDAGLKEWNDMIVARYPDEPNKLKTNLFTLDTMDGMMQRFDDILATVCSSGNTV</sequence>
<dbReference type="InterPro" id="IPR050525">
    <property type="entry name" value="ECM_Assembly_Org"/>
</dbReference>
<dbReference type="Gene3D" id="3.40.50.410">
    <property type="entry name" value="von Willebrand factor, type A domain"/>
    <property type="match status" value="2"/>
</dbReference>
<dbReference type="Pfam" id="PF00092">
    <property type="entry name" value="VWA"/>
    <property type="match status" value="1"/>
</dbReference>
<comment type="caution">
    <text evidence="1">The sequence shown here is derived from an EMBL/GenBank/DDBJ whole genome shotgun (WGS) entry which is preliminary data.</text>
</comment>
<dbReference type="CDD" id="cd01450">
    <property type="entry name" value="vWFA_subfamily_ECM"/>
    <property type="match status" value="1"/>
</dbReference>
<dbReference type="SUPFAM" id="SSF53300">
    <property type="entry name" value="vWA-like"/>
    <property type="match status" value="2"/>
</dbReference>
<dbReference type="OrthoDB" id="5973630at2759"/>
<evidence type="ECO:0000313" key="2">
    <source>
        <dbReference type="Proteomes" id="UP000749559"/>
    </source>
</evidence>
<organism evidence="1 2">
    <name type="scientific">Owenia fusiformis</name>
    <name type="common">Polychaete worm</name>
    <dbReference type="NCBI Taxonomy" id="6347"/>
    <lineage>
        <taxon>Eukaryota</taxon>
        <taxon>Metazoa</taxon>
        <taxon>Spiralia</taxon>
        <taxon>Lophotrochozoa</taxon>
        <taxon>Annelida</taxon>
        <taxon>Polychaeta</taxon>
        <taxon>Sedentaria</taxon>
        <taxon>Canalipalpata</taxon>
        <taxon>Sabellida</taxon>
        <taxon>Oweniida</taxon>
        <taxon>Oweniidae</taxon>
        <taxon>Owenia</taxon>
    </lineage>
</organism>
<dbReference type="InterPro" id="IPR036465">
    <property type="entry name" value="vWFA_dom_sf"/>
</dbReference>
<dbReference type="AlphaFoldDB" id="A0A8J1ULH5"/>
<dbReference type="Proteomes" id="UP000749559">
    <property type="component" value="Unassembled WGS sequence"/>
</dbReference>
<keyword evidence="2" id="KW-1185">Reference proteome</keyword>
<reference evidence="1" key="1">
    <citation type="submission" date="2022-03" db="EMBL/GenBank/DDBJ databases">
        <authorList>
            <person name="Martin C."/>
        </authorList>
    </citation>
    <scope>NUCLEOTIDE SEQUENCE</scope>
</reference>
<evidence type="ECO:0000313" key="1">
    <source>
        <dbReference type="EMBL" id="CAH1793824.1"/>
    </source>
</evidence>
<dbReference type="PANTHER" id="PTHR24020:SF84">
    <property type="entry name" value="VWFA DOMAIN-CONTAINING PROTEIN"/>
    <property type="match status" value="1"/>
</dbReference>
<accession>A0A8J1ULH5</accession>
<dbReference type="SMART" id="SM00327">
    <property type="entry name" value="VWA"/>
    <property type="match status" value="2"/>
</dbReference>
<dbReference type="PANTHER" id="PTHR24020">
    <property type="entry name" value="COLLAGEN ALPHA"/>
    <property type="match status" value="1"/>
</dbReference>
<dbReference type="InterPro" id="IPR002035">
    <property type="entry name" value="VWF_A"/>
</dbReference>
<dbReference type="EMBL" id="CAIIXF020000009">
    <property type="protein sequence ID" value="CAH1793824.1"/>
    <property type="molecule type" value="Genomic_DNA"/>
</dbReference>